<organism evidence="5 6">
    <name type="scientific">Clytia hemisphaerica</name>
    <dbReference type="NCBI Taxonomy" id="252671"/>
    <lineage>
        <taxon>Eukaryota</taxon>
        <taxon>Metazoa</taxon>
        <taxon>Cnidaria</taxon>
        <taxon>Hydrozoa</taxon>
        <taxon>Hydroidolina</taxon>
        <taxon>Leptothecata</taxon>
        <taxon>Obeliida</taxon>
        <taxon>Clytiidae</taxon>
        <taxon>Clytia</taxon>
    </lineage>
</organism>
<feature type="compositionally biased region" description="Basic and acidic residues" evidence="4">
    <location>
        <begin position="156"/>
        <end position="166"/>
    </location>
</feature>
<dbReference type="Pfam" id="PF00022">
    <property type="entry name" value="Actin"/>
    <property type="match status" value="1"/>
</dbReference>
<evidence type="ECO:0000256" key="4">
    <source>
        <dbReference type="SAM" id="MobiDB-lite"/>
    </source>
</evidence>
<name>A0A7M5X982_9CNID</name>
<evidence type="ECO:0008006" key="7">
    <source>
        <dbReference type="Google" id="ProtNLM"/>
    </source>
</evidence>
<dbReference type="PRINTS" id="PR00190">
    <property type="entry name" value="ACTIN"/>
</dbReference>
<evidence type="ECO:0000256" key="1">
    <source>
        <dbReference type="ARBA" id="ARBA00006752"/>
    </source>
</evidence>
<dbReference type="InterPro" id="IPR004000">
    <property type="entry name" value="Actin"/>
</dbReference>
<dbReference type="InterPro" id="IPR043129">
    <property type="entry name" value="ATPase_NBD"/>
</dbReference>
<feature type="region of interest" description="Disordered" evidence="4">
    <location>
        <begin position="15"/>
        <end position="90"/>
    </location>
</feature>
<feature type="compositionally biased region" description="Polar residues" evidence="4">
    <location>
        <begin position="18"/>
        <end position="32"/>
    </location>
</feature>
<accession>A0A7M5X982</accession>
<dbReference type="EnsemblMetazoa" id="CLYHEMT019352.2">
    <property type="protein sequence ID" value="CLYHEMP019352.2"/>
    <property type="gene ID" value="CLYHEMG019352"/>
</dbReference>
<sequence length="1065" mass="120729">MGQKCTAPQILQDDEVFKNNSKQNKTGFYLTNRNRRKSSTSDQTKDEKRRRRKSSAKETQDGVTLNGSVRKRTGEKSNGNTETLTVSPSTDQDEFVLQTFCKSPLTPHKRLSIHHGHDDFAFDRPQDKDDGKIRHVDFDAISIAKVTEEQYAESLDENRNSEKMKDVTMGQGHGKEDQLAENEPKTVENELRTAGNELRTAKNEEAKLYKDVDASEIIFEEDSQSKDESKSENSEVLVKVNEFVESNENKIDEKERQIVETGIVESVTENVNREPPAKRLSKFKLFVFQEYADRMSDRILSNTSTTLDQFHDSQVDFAEDLSLTVLYEARKEVYNNTSTSTQANDEENNNNESTLDMIADKLVDQILFGKTSPQNKLASTATIEKPPEPSEKAAIPSDSTISVENDNKLDVEDGAIKTDYGRPLSGYAKNLADFLADDDEFELSDAEDEDAKEEIARPRSVGARPSREGARDSQEESDYEDTEDDEDELSDDEDESFLDEENVSFENDDERTTIFVNADFVDDEVAKKEKLETKEFETQKLQEPLETSAVEKQEPEIKIETENKKAKTSQYAPAVKRRQNNRRTRGERPKSLYEQDLQEIFNEIKMPADEDGGNDDQDDSKEVLEDGIKPVSETMNFLENHIEAKRNMMKRNEEEEEEYLMMDEDEHVSNNSSDLLGCQKTKKVSQQKPPVLGRAAVIDFGCGALKAGLSGDIRPSCYCPSVIGVPRRFSQDVSKMKKGFYVGDEAWEIAGMLQIEHPIKQEINNWSDIGNIFEYLYDEELKINSNEHPMLLTEPGLTSSTHREKLIEVIFERFSAPSLMLANQSCLALYSKGLVTGLSLNSGFYFTQSTPIYEGHALPYATTQLDIGGDTITNYLNRNIMSTQGHQFNTSSEKLLLNSMKQDLCYVALDPSSEEEKYRDHPDKMNESFALPDGQEITIGLERFSTPEIMFDPLLIGIRNQLNVVDTVLESCSRVDEDLRDILFENILVSGGNSKLKGFNQRLEHELKKQPTDYRITALKYADNALLSTWVGGSVLASIAGYRDQWISMDLYAEYGANIVHKMCF</sequence>
<feature type="region of interest" description="Disordered" evidence="4">
    <location>
        <begin position="442"/>
        <end position="511"/>
    </location>
</feature>
<evidence type="ECO:0000313" key="6">
    <source>
        <dbReference type="Proteomes" id="UP000594262"/>
    </source>
</evidence>
<dbReference type="OrthoDB" id="7340501at2759"/>
<feature type="compositionally biased region" description="Basic and acidic residues" evidence="4">
    <location>
        <begin position="584"/>
        <end position="593"/>
    </location>
</feature>
<comment type="similarity">
    <text evidence="1 2">Belongs to the actin family.</text>
</comment>
<evidence type="ECO:0000313" key="5">
    <source>
        <dbReference type="EnsemblMetazoa" id="CLYHEMP019352.2"/>
    </source>
</evidence>
<dbReference type="SUPFAM" id="SSF53067">
    <property type="entry name" value="Actin-like ATPase domain"/>
    <property type="match status" value="2"/>
</dbReference>
<dbReference type="GeneID" id="136805556"/>
<feature type="compositionally biased region" description="Acidic residues" evidence="4">
    <location>
        <begin position="442"/>
        <end position="452"/>
    </location>
</feature>
<dbReference type="FunFam" id="3.30.420.40:FF:000050">
    <property type="entry name" value="Actin, alpha skeletal muscle"/>
    <property type="match status" value="1"/>
</dbReference>
<reference evidence="5" key="1">
    <citation type="submission" date="2021-01" db="UniProtKB">
        <authorList>
            <consortium name="EnsemblMetazoa"/>
        </authorList>
    </citation>
    <scope>IDENTIFICATION</scope>
</reference>
<feature type="region of interest" description="Disordered" evidence="4">
    <location>
        <begin position="152"/>
        <end position="186"/>
    </location>
</feature>
<dbReference type="Proteomes" id="UP000594262">
    <property type="component" value="Unplaced"/>
</dbReference>
<evidence type="ECO:0000256" key="3">
    <source>
        <dbReference type="SAM" id="Coils"/>
    </source>
</evidence>
<evidence type="ECO:0000256" key="2">
    <source>
        <dbReference type="RuleBase" id="RU000487"/>
    </source>
</evidence>
<dbReference type="PANTHER" id="PTHR11937">
    <property type="entry name" value="ACTIN"/>
    <property type="match status" value="1"/>
</dbReference>
<keyword evidence="3" id="KW-0175">Coiled coil</keyword>
<feature type="coiled-coil region" evidence="3">
    <location>
        <begin position="635"/>
        <end position="665"/>
    </location>
</feature>
<dbReference type="Gene3D" id="3.90.640.10">
    <property type="entry name" value="Actin, Chain A, domain 4"/>
    <property type="match status" value="1"/>
</dbReference>
<feature type="compositionally biased region" description="Basic and acidic residues" evidence="4">
    <location>
        <begin position="549"/>
        <end position="565"/>
    </location>
</feature>
<protein>
    <recommendedName>
        <fullName evidence="7">Actin</fullName>
    </recommendedName>
</protein>
<dbReference type="Gene3D" id="3.30.420.40">
    <property type="match status" value="2"/>
</dbReference>
<keyword evidence="6" id="KW-1185">Reference proteome</keyword>
<feature type="compositionally biased region" description="Basic and acidic residues" evidence="4">
    <location>
        <begin position="173"/>
        <end position="186"/>
    </location>
</feature>
<dbReference type="AlphaFoldDB" id="A0A7M5X982"/>
<feature type="compositionally biased region" description="Basic and acidic residues" evidence="4">
    <location>
        <begin position="465"/>
        <end position="474"/>
    </location>
</feature>
<proteinExistence type="inferred from homology"/>
<feature type="region of interest" description="Disordered" evidence="4">
    <location>
        <begin position="374"/>
        <end position="406"/>
    </location>
</feature>
<dbReference type="RefSeq" id="XP_066918225.1">
    <property type="nucleotide sequence ID" value="XM_067062124.1"/>
</dbReference>
<dbReference type="SMART" id="SM00268">
    <property type="entry name" value="ACTIN"/>
    <property type="match status" value="1"/>
</dbReference>
<feature type="region of interest" description="Disordered" evidence="4">
    <location>
        <begin position="538"/>
        <end position="593"/>
    </location>
</feature>
<dbReference type="FunFam" id="3.90.640.10:FF:000007">
    <property type="entry name" value="Actin like 7B"/>
    <property type="match status" value="1"/>
</dbReference>
<feature type="compositionally biased region" description="Polar residues" evidence="4">
    <location>
        <begin position="76"/>
        <end position="90"/>
    </location>
</feature>
<feature type="compositionally biased region" description="Acidic residues" evidence="4">
    <location>
        <begin position="475"/>
        <end position="509"/>
    </location>
</feature>